<evidence type="ECO:0000313" key="1">
    <source>
        <dbReference type="EMBL" id="KAK2586124.1"/>
    </source>
</evidence>
<dbReference type="Proteomes" id="UP001258017">
    <property type="component" value="Unassembled WGS sequence"/>
</dbReference>
<protein>
    <submittedName>
        <fullName evidence="1">Uncharacterized protein</fullName>
    </submittedName>
</protein>
<comment type="caution">
    <text evidence="1">The sequence shown here is derived from an EMBL/GenBank/DDBJ whole genome shotgun (WGS) entry which is preliminary data.</text>
</comment>
<reference evidence="1" key="2">
    <citation type="journal article" date="2023" name="Commun. Biol.">
        <title>Intrasexual cuticular hydrocarbon dimorphism in a wasp sheds light on hydrocarbon biosynthesis genes in Hymenoptera.</title>
        <authorList>
            <person name="Moris V.C."/>
            <person name="Podsiadlowski L."/>
            <person name="Martin S."/>
            <person name="Oeyen J.P."/>
            <person name="Donath A."/>
            <person name="Petersen M."/>
            <person name="Wilbrandt J."/>
            <person name="Misof B."/>
            <person name="Liedtke D."/>
            <person name="Thamm M."/>
            <person name="Scheiner R."/>
            <person name="Schmitt T."/>
            <person name="Niehuis O."/>
        </authorList>
    </citation>
    <scope>NUCLEOTIDE SEQUENCE</scope>
    <source>
        <strain evidence="1">GBR_01_08_01A</strain>
    </source>
</reference>
<proteinExistence type="predicted"/>
<keyword evidence="2" id="KW-1185">Reference proteome</keyword>
<name>A0AAD9RUL9_9HYME</name>
<dbReference type="EMBL" id="JAIFRP010000018">
    <property type="protein sequence ID" value="KAK2586124.1"/>
    <property type="molecule type" value="Genomic_DNA"/>
</dbReference>
<reference evidence="1" key="1">
    <citation type="submission" date="2021-08" db="EMBL/GenBank/DDBJ databases">
        <authorList>
            <person name="Misof B."/>
            <person name="Oliver O."/>
            <person name="Podsiadlowski L."/>
            <person name="Donath A."/>
            <person name="Peters R."/>
            <person name="Mayer C."/>
            <person name="Rust J."/>
            <person name="Gunkel S."/>
            <person name="Lesny P."/>
            <person name="Martin S."/>
            <person name="Oeyen J.P."/>
            <person name="Petersen M."/>
            <person name="Panagiotis P."/>
            <person name="Wilbrandt J."/>
            <person name="Tanja T."/>
        </authorList>
    </citation>
    <scope>NUCLEOTIDE SEQUENCE</scope>
    <source>
        <strain evidence="1">GBR_01_08_01A</strain>
        <tissue evidence="1">Thorax + abdomen</tissue>
    </source>
</reference>
<evidence type="ECO:0000313" key="2">
    <source>
        <dbReference type="Proteomes" id="UP001258017"/>
    </source>
</evidence>
<sequence length="228" mass="26616">MHLPHAEISWEEEPIVAEYPRNNEGNLNTCLCLVLPEEEEYIYALPTERRFICKECYTGPDDDAVFIQHHHWHAVANTRHHLWPHIRRCLKCRRMVLRVKKRASACERCTLANQWKTIEILYETGQRHGLGILYNQGTRRGCRMGRLIQRTAILPPLLPAPPGRILAATTFGVAHGEANVGPHQPRFRMHRMRRKNSDQTCHHQRLPPVQTTLVQIWSHVQARERDTD</sequence>
<organism evidence="1 2">
    <name type="scientific">Odynerus spinipes</name>
    <dbReference type="NCBI Taxonomy" id="1348599"/>
    <lineage>
        <taxon>Eukaryota</taxon>
        <taxon>Metazoa</taxon>
        <taxon>Ecdysozoa</taxon>
        <taxon>Arthropoda</taxon>
        <taxon>Hexapoda</taxon>
        <taxon>Insecta</taxon>
        <taxon>Pterygota</taxon>
        <taxon>Neoptera</taxon>
        <taxon>Endopterygota</taxon>
        <taxon>Hymenoptera</taxon>
        <taxon>Apocrita</taxon>
        <taxon>Aculeata</taxon>
        <taxon>Vespoidea</taxon>
        <taxon>Vespidae</taxon>
        <taxon>Eumeninae</taxon>
        <taxon>Odynerus</taxon>
    </lineage>
</organism>
<dbReference type="AlphaFoldDB" id="A0AAD9RUL9"/>
<accession>A0AAD9RUL9</accession>
<gene>
    <name evidence="1" type="ORF">KPH14_001255</name>
</gene>